<evidence type="ECO:0000256" key="3">
    <source>
        <dbReference type="ARBA" id="ARBA00022679"/>
    </source>
</evidence>
<keyword evidence="6" id="KW-0520">NAD</keyword>
<dbReference type="PROSITE" id="PS50305">
    <property type="entry name" value="SIRTUIN"/>
    <property type="match status" value="1"/>
</dbReference>
<gene>
    <name evidence="10" type="ORF">M011DRAFT_478148</name>
</gene>
<dbReference type="SUPFAM" id="SSF52467">
    <property type="entry name" value="DHS-like NAD/FAD-binding domain"/>
    <property type="match status" value="1"/>
</dbReference>
<dbReference type="InterPro" id="IPR029035">
    <property type="entry name" value="DHS-like_NAD/FAD-binding_dom"/>
</dbReference>
<feature type="binding site" evidence="7">
    <location>
        <position position="280"/>
    </location>
    <ligand>
        <name>Zn(2+)</name>
        <dbReference type="ChEBI" id="CHEBI:29105"/>
    </ligand>
</feature>
<evidence type="ECO:0000256" key="5">
    <source>
        <dbReference type="ARBA" id="ARBA00022833"/>
    </source>
</evidence>
<feature type="binding site" evidence="7">
    <location>
        <position position="304"/>
    </location>
    <ligand>
        <name>Zn(2+)</name>
        <dbReference type="ChEBI" id="CHEBI:29105"/>
    </ligand>
</feature>
<dbReference type="EMBL" id="MU006577">
    <property type="protein sequence ID" value="KAF2746546.1"/>
    <property type="molecule type" value="Genomic_DNA"/>
</dbReference>
<dbReference type="InterPro" id="IPR026590">
    <property type="entry name" value="Ssirtuin_cat_dom"/>
</dbReference>
<feature type="region of interest" description="Disordered" evidence="8">
    <location>
        <begin position="315"/>
        <end position="346"/>
    </location>
</feature>
<evidence type="ECO:0000256" key="2">
    <source>
        <dbReference type="ARBA" id="ARBA00006924"/>
    </source>
</evidence>
<protein>
    <submittedName>
        <fullName evidence="10">SIR2-domain-containing protein</fullName>
    </submittedName>
</protein>
<organism evidence="10 11">
    <name type="scientific">Sporormia fimetaria CBS 119925</name>
    <dbReference type="NCBI Taxonomy" id="1340428"/>
    <lineage>
        <taxon>Eukaryota</taxon>
        <taxon>Fungi</taxon>
        <taxon>Dikarya</taxon>
        <taxon>Ascomycota</taxon>
        <taxon>Pezizomycotina</taxon>
        <taxon>Dothideomycetes</taxon>
        <taxon>Pleosporomycetidae</taxon>
        <taxon>Pleosporales</taxon>
        <taxon>Sporormiaceae</taxon>
        <taxon>Sporormia</taxon>
    </lineage>
</organism>
<dbReference type="GO" id="GO:0070403">
    <property type="term" value="F:NAD+ binding"/>
    <property type="evidence" value="ECO:0007669"/>
    <property type="project" value="InterPro"/>
</dbReference>
<evidence type="ECO:0000259" key="9">
    <source>
        <dbReference type="PROSITE" id="PS50305"/>
    </source>
</evidence>
<dbReference type="Proteomes" id="UP000799440">
    <property type="component" value="Unassembled WGS sequence"/>
</dbReference>
<dbReference type="Pfam" id="PF02146">
    <property type="entry name" value="SIR2"/>
    <property type="match status" value="1"/>
</dbReference>
<dbReference type="InterPro" id="IPR003000">
    <property type="entry name" value="Sirtuin"/>
</dbReference>
<dbReference type="GO" id="GO:0005634">
    <property type="term" value="C:nucleus"/>
    <property type="evidence" value="ECO:0007669"/>
    <property type="project" value="TreeGrafter"/>
</dbReference>
<comment type="similarity">
    <text evidence="2">Belongs to the sirtuin family. Class I subfamily.</text>
</comment>
<feature type="binding site" evidence="7">
    <location>
        <position position="283"/>
    </location>
    <ligand>
        <name>Zn(2+)</name>
        <dbReference type="ChEBI" id="CHEBI:29105"/>
    </ligand>
</feature>
<dbReference type="OrthoDB" id="420264at2759"/>
<feature type="binding site" evidence="7">
    <location>
        <position position="307"/>
    </location>
    <ligand>
        <name>Zn(2+)</name>
        <dbReference type="ChEBI" id="CHEBI:29105"/>
    </ligand>
</feature>
<evidence type="ECO:0000256" key="8">
    <source>
        <dbReference type="SAM" id="MobiDB-lite"/>
    </source>
</evidence>
<keyword evidence="5 7" id="KW-0862">Zinc</keyword>
<feature type="region of interest" description="Disordered" evidence="8">
    <location>
        <begin position="1"/>
        <end position="46"/>
    </location>
</feature>
<evidence type="ECO:0000256" key="1">
    <source>
        <dbReference type="ARBA" id="ARBA00001947"/>
    </source>
</evidence>
<dbReference type="GO" id="GO:0046970">
    <property type="term" value="F:histone H4K16 deacetylase activity, NAD-dependent"/>
    <property type="evidence" value="ECO:0007669"/>
    <property type="project" value="TreeGrafter"/>
</dbReference>
<proteinExistence type="inferred from homology"/>
<comment type="cofactor">
    <cofactor evidence="1">
        <name>Zn(2+)</name>
        <dbReference type="ChEBI" id="CHEBI:29105"/>
    </cofactor>
</comment>
<sequence>MASSVPDLDRPAQAGEVAGGSAKSLASASAAAPTRNGHEDDEASDGGSLYEEILDEVEAFEYATEVDGKYRCTAEEARALRNRLHEVGVSQFVLETITADKYTARKLCSAFNVRIPKFMEEAPDEQFYPLLGLAINREINKRPILEQYSTIDDAAMLLQKSKNIMVITGAGISTSLGIPDFRSKNTGFYSKLQELGYDEPEQVFDIHNFDDDPTIFYKLAGDILPDLEKWTPTHEFIRLLQEKDKLLTNYTQNIDNVEAHAGIRKEKLIQCHGSWATATCRKCKHQIPGELIFENIRSRKPAECKNCLQMMALDRPGMKRKRSSNGSKKRRGPGDDDSESDGAYDIPQAGIMKPDITFFGEALPADFFDRLKSQDREKVDLVIVMGTSMKVAPVSEIPNFLPWDVPQIYISRDPIHHINFDINLLGDCDVVVAELARRAGWDLQHKMIPQDQQVEVETLSELDHVYKVQPRCPEAAKSV</sequence>
<name>A0A6A6V9H0_9PLEO</name>
<dbReference type="GO" id="GO:0046872">
    <property type="term" value="F:metal ion binding"/>
    <property type="evidence" value="ECO:0007669"/>
    <property type="project" value="UniProtKB-KW"/>
</dbReference>
<keyword evidence="3" id="KW-0808">Transferase</keyword>
<evidence type="ECO:0000313" key="11">
    <source>
        <dbReference type="Proteomes" id="UP000799440"/>
    </source>
</evidence>
<dbReference type="AlphaFoldDB" id="A0A6A6V9H0"/>
<feature type="active site" description="Proton acceptor" evidence="7">
    <location>
        <position position="272"/>
    </location>
</feature>
<evidence type="ECO:0000256" key="7">
    <source>
        <dbReference type="PROSITE-ProRule" id="PRU00236"/>
    </source>
</evidence>
<dbReference type="InterPro" id="IPR050134">
    <property type="entry name" value="NAD-dep_sirtuin_deacylases"/>
</dbReference>
<reference evidence="10" key="1">
    <citation type="journal article" date="2020" name="Stud. Mycol.">
        <title>101 Dothideomycetes genomes: a test case for predicting lifestyles and emergence of pathogens.</title>
        <authorList>
            <person name="Haridas S."/>
            <person name="Albert R."/>
            <person name="Binder M."/>
            <person name="Bloem J."/>
            <person name="Labutti K."/>
            <person name="Salamov A."/>
            <person name="Andreopoulos B."/>
            <person name="Baker S."/>
            <person name="Barry K."/>
            <person name="Bills G."/>
            <person name="Bluhm B."/>
            <person name="Cannon C."/>
            <person name="Castanera R."/>
            <person name="Culley D."/>
            <person name="Daum C."/>
            <person name="Ezra D."/>
            <person name="Gonzalez J."/>
            <person name="Henrissat B."/>
            <person name="Kuo A."/>
            <person name="Liang C."/>
            <person name="Lipzen A."/>
            <person name="Lutzoni F."/>
            <person name="Magnuson J."/>
            <person name="Mondo S."/>
            <person name="Nolan M."/>
            <person name="Ohm R."/>
            <person name="Pangilinan J."/>
            <person name="Park H.-J."/>
            <person name="Ramirez L."/>
            <person name="Alfaro M."/>
            <person name="Sun H."/>
            <person name="Tritt A."/>
            <person name="Yoshinaga Y."/>
            <person name="Zwiers L.-H."/>
            <person name="Turgeon B."/>
            <person name="Goodwin S."/>
            <person name="Spatafora J."/>
            <person name="Crous P."/>
            <person name="Grigoriev I."/>
        </authorList>
    </citation>
    <scope>NUCLEOTIDE SEQUENCE</scope>
    <source>
        <strain evidence="10">CBS 119925</strain>
    </source>
</reference>
<accession>A0A6A6V9H0</accession>
<keyword evidence="4 7" id="KW-0479">Metal-binding</keyword>
<feature type="domain" description="Deacetylase sirtuin-type" evidence="9">
    <location>
        <begin position="144"/>
        <end position="442"/>
    </location>
</feature>
<dbReference type="PANTHER" id="PTHR11085">
    <property type="entry name" value="NAD-DEPENDENT PROTEIN DEACYLASE SIRTUIN-5, MITOCHONDRIAL-RELATED"/>
    <property type="match status" value="1"/>
</dbReference>
<dbReference type="Gene3D" id="3.40.50.1220">
    <property type="entry name" value="TPP-binding domain"/>
    <property type="match status" value="1"/>
</dbReference>
<feature type="compositionally biased region" description="Low complexity" evidence="8">
    <location>
        <begin position="19"/>
        <end position="32"/>
    </location>
</feature>
<dbReference type="Gene3D" id="3.30.1600.10">
    <property type="entry name" value="SIR2/SIRT2 'Small Domain"/>
    <property type="match status" value="1"/>
</dbReference>
<evidence type="ECO:0000256" key="4">
    <source>
        <dbReference type="ARBA" id="ARBA00022723"/>
    </source>
</evidence>
<evidence type="ECO:0000256" key="6">
    <source>
        <dbReference type="ARBA" id="ARBA00023027"/>
    </source>
</evidence>
<keyword evidence="11" id="KW-1185">Reference proteome</keyword>
<evidence type="ECO:0000313" key="10">
    <source>
        <dbReference type="EMBL" id="KAF2746546.1"/>
    </source>
</evidence>
<feature type="compositionally biased region" description="Basic residues" evidence="8">
    <location>
        <begin position="318"/>
        <end position="331"/>
    </location>
</feature>
<dbReference type="InterPro" id="IPR026591">
    <property type="entry name" value="Sirtuin_cat_small_dom_sf"/>
</dbReference>
<dbReference type="PANTHER" id="PTHR11085:SF9">
    <property type="entry name" value="NAD-DEPENDENT PROTEIN DEACETYLASE SIRTUIN-1"/>
    <property type="match status" value="1"/>
</dbReference>